<accession>A0A7J7NTP8</accession>
<dbReference type="PANTHER" id="PTHR10997">
    <property type="entry name" value="IMPORTIN-7, 8, 11"/>
    <property type="match status" value="1"/>
</dbReference>
<dbReference type="InterPro" id="IPR011989">
    <property type="entry name" value="ARM-like"/>
</dbReference>
<dbReference type="AlphaFoldDB" id="A0A7J7NTP8"/>
<reference evidence="5 6" key="1">
    <citation type="journal article" date="2020" name="IScience">
        <title>Genome Sequencing of the Endangered Kingdonia uniflora (Circaeasteraceae, Ranunculales) Reveals Potential Mechanisms of Evolutionary Specialization.</title>
        <authorList>
            <person name="Sun Y."/>
            <person name="Deng T."/>
            <person name="Zhang A."/>
            <person name="Moore M.J."/>
            <person name="Landis J.B."/>
            <person name="Lin N."/>
            <person name="Zhang H."/>
            <person name="Zhang X."/>
            <person name="Huang J."/>
            <person name="Zhang X."/>
            <person name="Sun H."/>
            <person name="Wang H."/>
        </authorList>
    </citation>
    <scope>NUCLEOTIDE SEQUENCE [LARGE SCALE GENOMIC DNA]</scope>
    <source>
        <strain evidence="5">TB1705</strain>
        <tissue evidence="5">Leaf</tissue>
    </source>
</reference>
<feature type="domain" description="Importin N-terminal" evidence="4">
    <location>
        <begin position="30"/>
        <end position="112"/>
    </location>
</feature>
<gene>
    <name evidence="5" type="ORF">GIB67_000511</name>
</gene>
<dbReference type="SMART" id="SM00913">
    <property type="entry name" value="IBN_N"/>
    <property type="match status" value="1"/>
</dbReference>
<evidence type="ECO:0000313" key="5">
    <source>
        <dbReference type="EMBL" id="KAF6170576.1"/>
    </source>
</evidence>
<dbReference type="Proteomes" id="UP000541444">
    <property type="component" value="Unassembled WGS sequence"/>
</dbReference>
<dbReference type="EMBL" id="JACGCM010000578">
    <property type="protein sequence ID" value="KAF6170576.1"/>
    <property type="molecule type" value="Genomic_DNA"/>
</dbReference>
<dbReference type="PROSITE" id="PS50166">
    <property type="entry name" value="IMPORTIN_B_NT"/>
    <property type="match status" value="1"/>
</dbReference>
<name>A0A7J7NTP8_9MAGN</name>
<dbReference type="GO" id="GO:0005829">
    <property type="term" value="C:cytosol"/>
    <property type="evidence" value="ECO:0007669"/>
    <property type="project" value="TreeGrafter"/>
</dbReference>
<dbReference type="Gene3D" id="1.25.10.10">
    <property type="entry name" value="Leucine-rich Repeat Variant"/>
    <property type="match status" value="1"/>
</dbReference>
<dbReference type="InterPro" id="IPR016024">
    <property type="entry name" value="ARM-type_fold"/>
</dbReference>
<dbReference type="SUPFAM" id="SSF48371">
    <property type="entry name" value="ARM repeat"/>
    <property type="match status" value="1"/>
</dbReference>
<sequence>MANYIDQDQQWLLNCLTATLDTNQEVRSFAEESLNQASFQSGFGGALSKVAVNKDLPLGLRQISFTHSIIPVLLKQFIKKHWEEDGENFEQPIVSSEEKAHIRELLIQSLDDPHGKVCTAIGMAVASIAHYDCSENWPDLLPVLVKLISDQNNMNGVRGALRCLSLLSDDLDDMLVPALPVLFPCLHQIVSFPQIYDKSLRTKAISIVYSCTSVMGAMSAAYETETSALMIPMIKSWMGQFSALLQPPVQPDDPEDWSIRMEVLKCLNQFVQNFPVIVTPLWQTLVSSLKVYEVASIQGTVDPYLGRYDSDGTEKSLETLVIQVIARNMKELAYYTIAFMQVKEQQMIVKALAKRLSVVIGSVMSRLNANLANNKAVEVGHIKSLDNLPAATLVAAS</sequence>
<evidence type="ECO:0000256" key="2">
    <source>
        <dbReference type="ARBA" id="ARBA00022448"/>
    </source>
</evidence>
<comment type="caution">
    <text evidence="5">The sequence shown here is derived from an EMBL/GenBank/DDBJ whole genome shotgun (WGS) entry which is preliminary data.</text>
</comment>
<dbReference type="OrthoDB" id="431626at2759"/>
<evidence type="ECO:0000256" key="1">
    <source>
        <dbReference type="ARBA" id="ARBA00004123"/>
    </source>
</evidence>
<evidence type="ECO:0000256" key="3">
    <source>
        <dbReference type="ARBA" id="ARBA00023242"/>
    </source>
</evidence>
<proteinExistence type="predicted"/>
<dbReference type="GO" id="GO:0005635">
    <property type="term" value="C:nuclear envelope"/>
    <property type="evidence" value="ECO:0007669"/>
    <property type="project" value="TreeGrafter"/>
</dbReference>
<keyword evidence="6" id="KW-1185">Reference proteome</keyword>
<keyword evidence="2" id="KW-0813">Transport</keyword>
<evidence type="ECO:0000313" key="6">
    <source>
        <dbReference type="Proteomes" id="UP000541444"/>
    </source>
</evidence>
<dbReference type="Pfam" id="PF03810">
    <property type="entry name" value="IBN_N"/>
    <property type="match status" value="1"/>
</dbReference>
<protein>
    <recommendedName>
        <fullName evidence="4">Importin N-terminal domain-containing protein</fullName>
    </recommendedName>
</protein>
<comment type="subcellular location">
    <subcellularLocation>
        <location evidence="1">Nucleus</location>
    </subcellularLocation>
</comment>
<evidence type="ECO:0000259" key="4">
    <source>
        <dbReference type="PROSITE" id="PS50166"/>
    </source>
</evidence>
<dbReference type="GO" id="GO:0031267">
    <property type="term" value="F:small GTPase binding"/>
    <property type="evidence" value="ECO:0007669"/>
    <property type="project" value="InterPro"/>
</dbReference>
<dbReference type="PANTHER" id="PTHR10997:SF9">
    <property type="entry name" value="IMPORTIN-9"/>
    <property type="match status" value="1"/>
</dbReference>
<organism evidence="5 6">
    <name type="scientific">Kingdonia uniflora</name>
    <dbReference type="NCBI Taxonomy" id="39325"/>
    <lineage>
        <taxon>Eukaryota</taxon>
        <taxon>Viridiplantae</taxon>
        <taxon>Streptophyta</taxon>
        <taxon>Embryophyta</taxon>
        <taxon>Tracheophyta</taxon>
        <taxon>Spermatophyta</taxon>
        <taxon>Magnoliopsida</taxon>
        <taxon>Ranunculales</taxon>
        <taxon>Circaeasteraceae</taxon>
        <taxon>Kingdonia</taxon>
    </lineage>
</organism>
<dbReference type="InterPro" id="IPR001494">
    <property type="entry name" value="Importin-beta_N"/>
</dbReference>
<dbReference type="GO" id="GO:0006606">
    <property type="term" value="P:protein import into nucleus"/>
    <property type="evidence" value="ECO:0007669"/>
    <property type="project" value="TreeGrafter"/>
</dbReference>
<keyword evidence="3" id="KW-0539">Nucleus</keyword>